<dbReference type="AlphaFoldDB" id="A0A916BAW2"/>
<gene>
    <name evidence="1" type="ORF">NTGZN8_130158</name>
</gene>
<sequence>MAINTHPDKSFSDQTTITLTKIHFIPGAVILSSRQIYGLFGGT</sequence>
<reference evidence="1" key="1">
    <citation type="submission" date="2021-02" db="EMBL/GenBank/DDBJ databases">
        <authorList>
            <person name="Han P."/>
        </authorList>
    </citation>
    <scope>NUCLEOTIDE SEQUENCE</scope>
    <source>
        <strain evidence="1">Candidatus Nitrotoga sp. ZN8</strain>
    </source>
</reference>
<accession>A0A916BAW2</accession>
<dbReference type="Proteomes" id="UP000675882">
    <property type="component" value="Unassembled WGS sequence"/>
</dbReference>
<evidence type="ECO:0000313" key="1">
    <source>
        <dbReference type="EMBL" id="CAE6694769.1"/>
    </source>
</evidence>
<evidence type="ECO:0000313" key="2">
    <source>
        <dbReference type="Proteomes" id="UP000675882"/>
    </source>
</evidence>
<dbReference type="EMBL" id="CAJNBL010000005">
    <property type="protein sequence ID" value="CAE6694769.1"/>
    <property type="molecule type" value="Genomic_DNA"/>
</dbReference>
<proteinExistence type="predicted"/>
<name>A0A916BAW2_9PROT</name>
<comment type="caution">
    <text evidence="1">The sequence shown here is derived from an EMBL/GenBank/DDBJ whole genome shotgun (WGS) entry which is preliminary data.</text>
</comment>
<organism evidence="1 2">
    <name type="scientific">Candidatus Nitrotoga fabula</name>
    <dbReference type="NCBI Taxonomy" id="2182327"/>
    <lineage>
        <taxon>Bacteria</taxon>
        <taxon>Pseudomonadati</taxon>
        <taxon>Pseudomonadota</taxon>
        <taxon>Betaproteobacteria</taxon>
        <taxon>Nitrosomonadales</taxon>
        <taxon>Gallionellaceae</taxon>
        <taxon>Candidatus Nitrotoga</taxon>
    </lineage>
</organism>
<keyword evidence="2" id="KW-1185">Reference proteome</keyword>
<protein>
    <submittedName>
        <fullName evidence="1">Uncharacterized protein</fullName>
    </submittedName>
</protein>